<name>A0AAJ2X7B4_XANCA</name>
<dbReference type="RefSeq" id="WP_228426935.1">
    <property type="nucleotide sequence ID" value="NZ_JAJFNJ020000003.1"/>
</dbReference>
<protein>
    <submittedName>
        <fullName evidence="3">FAD-dependent oxidoreductase</fullName>
        <ecNumber evidence="3">1.-.-.-</ecNumber>
    </submittedName>
</protein>
<reference evidence="3" key="2">
    <citation type="submission" date="2024-01" db="EMBL/GenBank/DDBJ databases">
        <title>Long-read genome sequencing of X. campestris pv. papavericola.</title>
        <authorList>
            <person name="Hussain R.M.F."/>
            <person name="Greer S."/>
            <person name="Harrison J."/>
            <person name="Grant M."/>
            <person name="Vicente J."/>
            <person name="Studholme D.J."/>
        </authorList>
    </citation>
    <scope>NUCLEOTIDE SEQUENCE</scope>
    <source>
        <strain evidence="3">NCPPB 2970</strain>
    </source>
</reference>
<dbReference type="PANTHER" id="PTHR13847">
    <property type="entry name" value="SARCOSINE DEHYDROGENASE-RELATED"/>
    <property type="match status" value="1"/>
</dbReference>
<gene>
    <name evidence="3" type="ORF">LLE72_020930</name>
</gene>
<proteinExistence type="predicted"/>
<feature type="domain" description="FAD dependent oxidoreductase" evidence="2">
    <location>
        <begin position="44"/>
        <end position="384"/>
    </location>
</feature>
<keyword evidence="1 3" id="KW-0560">Oxidoreductase</keyword>
<sequence length="409" mass="42494">MQPPPRAQGSTGAAPAAAIAVPEAAPPSHSDTHATAASTRRSYDLIVVGAGIVGAACAESAAAEGLRVAIVEPGPIGGGSTAAAMGHLVAMDDDPAELALSAYSLRLWERFAELSEAEFSRCGTLWVARDARELAAVPAKIARLAAADLRAEAIDATQLYALEPHLVPGLAGGMRVPDEAVVYPPRVARHLVSLACTAGAHLFAGRKVEQLQVGGVRLDDGQVLAGPVLVASGVALPALLPELALRPRKGHLVITDRHPGLIRHQLLELGYADSAHGADDSSVAFNVQPRPTGQILIGSSRQYGADDRTLSMPILQQMLQRAFAYLPVLRELQAIRVWTGLRPATPDGRPYLGPVPGRRDVWVAAGHEGLGVTTALGSARVIVDSLLGRTPAIDPAPYAPARAVQGVAA</sequence>
<dbReference type="SUPFAM" id="SSF54373">
    <property type="entry name" value="FAD-linked reductases, C-terminal domain"/>
    <property type="match status" value="1"/>
</dbReference>
<dbReference type="PANTHER" id="PTHR13847:SF287">
    <property type="entry name" value="FAD-DEPENDENT OXIDOREDUCTASE DOMAIN-CONTAINING PROTEIN 1"/>
    <property type="match status" value="1"/>
</dbReference>
<evidence type="ECO:0000313" key="3">
    <source>
        <dbReference type="EMBL" id="MEC3890144.1"/>
    </source>
</evidence>
<dbReference type="Gene3D" id="3.50.50.60">
    <property type="entry name" value="FAD/NAD(P)-binding domain"/>
    <property type="match status" value="1"/>
</dbReference>
<comment type="caution">
    <text evidence="3">The sequence shown here is derived from an EMBL/GenBank/DDBJ whole genome shotgun (WGS) entry which is preliminary data.</text>
</comment>
<organism evidence="3 4">
    <name type="scientific">Xanthomonas campestris pv. papavericola</name>
    <dbReference type="NCBI Taxonomy" id="487881"/>
    <lineage>
        <taxon>Bacteria</taxon>
        <taxon>Pseudomonadati</taxon>
        <taxon>Pseudomonadota</taxon>
        <taxon>Gammaproteobacteria</taxon>
        <taxon>Lysobacterales</taxon>
        <taxon>Lysobacteraceae</taxon>
        <taxon>Xanthomonas</taxon>
    </lineage>
</organism>
<dbReference type="GO" id="GO:0016491">
    <property type="term" value="F:oxidoreductase activity"/>
    <property type="evidence" value="ECO:0007669"/>
    <property type="project" value="UniProtKB-KW"/>
</dbReference>
<dbReference type="InterPro" id="IPR006076">
    <property type="entry name" value="FAD-dep_OxRdtase"/>
</dbReference>
<dbReference type="EMBL" id="JAJFNJ020000003">
    <property type="protein sequence ID" value="MEC3890144.1"/>
    <property type="molecule type" value="Genomic_DNA"/>
</dbReference>
<evidence type="ECO:0000259" key="2">
    <source>
        <dbReference type="Pfam" id="PF01266"/>
    </source>
</evidence>
<dbReference type="Gene3D" id="3.30.9.10">
    <property type="entry name" value="D-Amino Acid Oxidase, subunit A, domain 2"/>
    <property type="match status" value="1"/>
</dbReference>
<dbReference type="SUPFAM" id="SSF51905">
    <property type="entry name" value="FAD/NAD(P)-binding domain"/>
    <property type="match status" value="1"/>
</dbReference>
<dbReference type="EC" id="1.-.-.-" evidence="3"/>
<dbReference type="GO" id="GO:0005737">
    <property type="term" value="C:cytoplasm"/>
    <property type="evidence" value="ECO:0007669"/>
    <property type="project" value="TreeGrafter"/>
</dbReference>
<dbReference type="AlphaFoldDB" id="A0AAJ2X7B4"/>
<dbReference type="Proteomes" id="UP001297361">
    <property type="component" value="Unassembled WGS sequence"/>
</dbReference>
<dbReference type="Pfam" id="PF01266">
    <property type="entry name" value="DAO"/>
    <property type="match status" value="1"/>
</dbReference>
<evidence type="ECO:0000313" key="4">
    <source>
        <dbReference type="Proteomes" id="UP001297361"/>
    </source>
</evidence>
<evidence type="ECO:0000256" key="1">
    <source>
        <dbReference type="ARBA" id="ARBA00023002"/>
    </source>
</evidence>
<dbReference type="InterPro" id="IPR036188">
    <property type="entry name" value="FAD/NAD-bd_sf"/>
</dbReference>
<accession>A0AAJ2X7B4</accession>
<reference evidence="3" key="1">
    <citation type="submission" date="2021-10" db="EMBL/GenBank/DDBJ databases">
        <authorList>
            <person name="Hussein R."/>
            <person name="Harrison J."/>
            <person name="Studholme D.J."/>
            <person name="Vicente J."/>
            <person name="Grant M."/>
        </authorList>
    </citation>
    <scope>NUCLEOTIDE SEQUENCE</scope>
    <source>
        <strain evidence="3">NCPPB 2970</strain>
    </source>
</reference>